<name>M2PP63_CERS8</name>
<keyword evidence="2" id="KW-1185">Reference proteome</keyword>
<proteinExistence type="predicted"/>
<accession>M2PP63</accession>
<sequence>MTYFLYQVNESSIIHSHTEAQPLNSLVSCPDRHTPLLSITLCIYYNFFSRCSSRPSIFHRLSLLLPSHLHILMGSPAHVVLTNHDTSCLPPYRQSHRLRFHPYARYAPSPVAAAEEREAVTTEGELGFGVSSMPGNDSLPAFWRRKLNLALSNLSKALHGHSDQSRTLDLTELTLNLAFTVRAARQTLRAV</sequence>
<reference evidence="1 2" key="1">
    <citation type="journal article" date="2012" name="Proc. Natl. Acad. Sci. U.S.A.">
        <title>Comparative genomics of Ceriporiopsis subvermispora and Phanerochaete chrysosporium provide insight into selective ligninolysis.</title>
        <authorList>
            <person name="Fernandez-Fueyo E."/>
            <person name="Ruiz-Duenas F.J."/>
            <person name="Ferreira P."/>
            <person name="Floudas D."/>
            <person name="Hibbett D.S."/>
            <person name="Canessa P."/>
            <person name="Larrondo L.F."/>
            <person name="James T.Y."/>
            <person name="Seelenfreund D."/>
            <person name="Lobos S."/>
            <person name="Polanco R."/>
            <person name="Tello M."/>
            <person name="Honda Y."/>
            <person name="Watanabe T."/>
            <person name="Watanabe T."/>
            <person name="Ryu J.S."/>
            <person name="Kubicek C.P."/>
            <person name="Schmoll M."/>
            <person name="Gaskell J."/>
            <person name="Hammel K.E."/>
            <person name="St John F.J."/>
            <person name="Vanden Wymelenberg A."/>
            <person name="Sabat G."/>
            <person name="Splinter BonDurant S."/>
            <person name="Syed K."/>
            <person name="Yadav J.S."/>
            <person name="Doddapaneni H."/>
            <person name="Subramanian V."/>
            <person name="Lavin J.L."/>
            <person name="Oguiza J.A."/>
            <person name="Perez G."/>
            <person name="Pisabarro A.G."/>
            <person name="Ramirez L."/>
            <person name="Santoyo F."/>
            <person name="Master E."/>
            <person name="Coutinho P.M."/>
            <person name="Henrissat B."/>
            <person name="Lombard V."/>
            <person name="Magnuson J.K."/>
            <person name="Kuees U."/>
            <person name="Hori C."/>
            <person name="Igarashi K."/>
            <person name="Samejima M."/>
            <person name="Held B.W."/>
            <person name="Barry K.W."/>
            <person name="LaButti K.M."/>
            <person name="Lapidus A."/>
            <person name="Lindquist E.A."/>
            <person name="Lucas S.M."/>
            <person name="Riley R."/>
            <person name="Salamov A.A."/>
            <person name="Hoffmeister D."/>
            <person name="Schwenk D."/>
            <person name="Hadar Y."/>
            <person name="Yarden O."/>
            <person name="de Vries R.P."/>
            <person name="Wiebenga A."/>
            <person name="Stenlid J."/>
            <person name="Eastwood D."/>
            <person name="Grigoriev I.V."/>
            <person name="Berka R.M."/>
            <person name="Blanchette R.A."/>
            <person name="Kersten P."/>
            <person name="Martinez A.T."/>
            <person name="Vicuna R."/>
            <person name="Cullen D."/>
        </authorList>
    </citation>
    <scope>NUCLEOTIDE SEQUENCE [LARGE SCALE GENOMIC DNA]</scope>
    <source>
        <strain evidence="1 2">B</strain>
    </source>
</reference>
<evidence type="ECO:0000313" key="1">
    <source>
        <dbReference type="EMBL" id="EMD38259.1"/>
    </source>
</evidence>
<protein>
    <submittedName>
        <fullName evidence="1">Uncharacterized protein</fullName>
    </submittedName>
</protein>
<dbReference type="Proteomes" id="UP000016930">
    <property type="component" value="Unassembled WGS sequence"/>
</dbReference>
<organism evidence="1 2">
    <name type="scientific">Ceriporiopsis subvermispora (strain B)</name>
    <name type="common">White-rot fungus</name>
    <name type="synonym">Gelatoporia subvermispora</name>
    <dbReference type="NCBI Taxonomy" id="914234"/>
    <lineage>
        <taxon>Eukaryota</taxon>
        <taxon>Fungi</taxon>
        <taxon>Dikarya</taxon>
        <taxon>Basidiomycota</taxon>
        <taxon>Agaricomycotina</taxon>
        <taxon>Agaricomycetes</taxon>
        <taxon>Polyporales</taxon>
        <taxon>Gelatoporiaceae</taxon>
        <taxon>Gelatoporia</taxon>
    </lineage>
</organism>
<dbReference type="AlphaFoldDB" id="M2PP63"/>
<evidence type="ECO:0000313" key="2">
    <source>
        <dbReference type="Proteomes" id="UP000016930"/>
    </source>
</evidence>
<dbReference type="EMBL" id="KB445795">
    <property type="protein sequence ID" value="EMD38259.1"/>
    <property type="molecule type" value="Genomic_DNA"/>
</dbReference>
<gene>
    <name evidence="1" type="ORF">CERSUDRAFT_113423</name>
</gene>
<dbReference type="HOGENOM" id="CLU_1421263_0_0_1"/>